<keyword evidence="10" id="KW-1185">Reference proteome</keyword>
<dbReference type="SMART" id="SM00291">
    <property type="entry name" value="ZnF_ZZ"/>
    <property type="match status" value="1"/>
</dbReference>
<dbReference type="InterPro" id="IPR013783">
    <property type="entry name" value="Ig-like_fold"/>
</dbReference>
<comment type="subcellular location">
    <subcellularLocation>
        <location evidence="1">Cytoplasmic vesicle</location>
        <location evidence="1">Autophagosome</location>
    </subcellularLocation>
</comment>
<dbReference type="SUPFAM" id="SSF46934">
    <property type="entry name" value="UBA-like"/>
    <property type="match status" value="1"/>
</dbReference>
<gene>
    <name evidence="11" type="primary">LOC103697200</name>
</gene>
<dbReference type="InterPro" id="IPR056893">
    <property type="entry name" value="UBA_Nbr1_C"/>
</dbReference>
<dbReference type="Pfam" id="PF24932">
    <property type="entry name" value="UBA_NBR1_C"/>
    <property type="match status" value="3"/>
</dbReference>
<keyword evidence="2" id="KW-0479">Metal-binding</keyword>
<dbReference type="SUPFAM" id="SSF57850">
    <property type="entry name" value="RING/U-box"/>
    <property type="match status" value="1"/>
</dbReference>
<reference evidence="10" key="1">
    <citation type="journal article" date="2019" name="Nat. Commun.">
        <title>Genome-wide association mapping of date palm fruit traits.</title>
        <authorList>
            <person name="Hazzouri K.M."/>
            <person name="Gros-Balthazard M."/>
            <person name="Flowers J.M."/>
            <person name="Copetti D."/>
            <person name="Lemansour A."/>
            <person name="Lebrun M."/>
            <person name="Masmoudi K."/>
            <person name="Ferrand S."/>
            <person name="Dhar M.I."/>
            <person name="Fresquez Z.A."/>
            <person name="Rosas U."/>
            <person name="Zhang J."/>
            <person name="Talag J."/>
            <person name="Lee S."/>
            <person name="Kudrna D."/>
            <person name="Powell R.F."/>
            <person name="Leitch I.J."/>
            <person name="Krueger R.R."/>
            <person name="Wing R.A."/>
            <person name="Amiri K.M.A."/>
            <person name="Purugganan M.D."/>
        </authorList>
    </citation>
    <scope>NUCLEOTIDE SEQUENCE [LARGE SCALE GENOMIC DNA]</scope>
    <source>
        <strain evidence="10">cv. Khalas</strain>
    </source>
</reference>
<dbReference type="Pfam" id="PF00564">
    <property type="entry name" value="PB1"/>
    <property type="match status" value="1"/>
</dbReference>
<evidence type="ECO:0000259" key="7">
    <source>
        <dbReference type="PROSITE" id="PS50030"/>
    </source>
</evidence>
<dbReference type="InterPro" id="IPR015940">
    <property type="entry name" value="UBA"/>
</dbReference>
<evidence type="ECO:0000313" key="10">
    <source>
        <dbReference type="Proteomes" id="UP000228380"/>
    </source>
</evidence>
<feature type="domain" description="ZZ-type" evidence="8">
    <location>
        <begin position="414"/>
        <end position="464"/>
    </location>
</feature>
<evidence type="ECO:0000256" key="3">
    <source>
        <dbReference type="ARBA" id="ARBA00022771"/>
    </source>
</evidence>
<dbReference type="KEGG" id="pda:103697200"/>
<dbReference type="SMART" id="SM00666">
    <property type="entry name" value="PB1"/>
    <property type="match status" value="1"/>
</dbReference>
<sequence length="838" mass="92059">MERPRDWELVIKVKYGDTLKRFGARVHGFSMDYDMNKLRSKIISSFNLSSDAELILTYTDEDGDIVTLGDDDDLHDAVVGQRLNPLRINVQLKSGSGRRFDLESQTAKPAPEMSSQIKNRQPQISFALDEALKSLPEPCGALSNLSQDFFLKTVSSAPAFAEFMDYFSKLGLSNANLPSSSPIGDSSDTSTGASAQTMDVNIGDGPKVLNDSASLSTVIPNTHTADPVSEVMQKHRESDYVNSGGRVKIPVDLNTDIPTNPHTPGYPSIDDLLTPTLPETQVPILATNDDINHDKESSDAHRKGKSVISAAPFSMPPVDHTAEHSSQNYETQNPFLAPNYGITETMSGDNSKPLPVGMGPSASNHGFGSPVDVPTNKHISAFTSYVPLPGGFFPIGHQYRKGDGYHESTLRTFHRGVQCDGCGMHPIIGPRFKSNVKEDYDLCSICFSEMGNEADYTRVDRASPISHRLYNDFYNTHSRYLLPSSHAAHGWGMRPLRAKLESCFIRDVTVLDGTLMPPSTPFTKIWRMCNNGITPWPCGTQLLWVGGDKFANRRSVQLEIPVNGFPVETEIDIAVDFTAPSRAGRYVSYWRLASPSGQKFGQRVWVLIQVDMSRSISSSGNFPTDLNLNLPPESSGQNELGIIDVNAEPLDGVGSEPSFPSTTSELVKPLATEIPITSAEPATSDAIAQPVPAVDISVSYPLIDFRASSFDASPVAAVPPSDNPVEQTLLKTLEEMGFKQIDLNKEVLRLNDYNLEQSVANLLDVKRIDLNKKVLRSKEYNLEQFVDDLCDSAEWDPLLAELQEMGFSDNDINKKLLIKNGGSIKRVVLDLISGERRE</sequence>
<dbReference type="PROSITE" id="PS50030">
    <property type="entry name" value="UBA"/>
    <property type="match status" value="1"/>
</dbReference>
<protein>
    <submittedName>
        <fullName evidence="11">Protein JOKA2-like</fullName>
    </submittedName>
</protein>
<keyword evidence="3 6" id="KW-0863">Zinc-finger</keyword>
<evidence type="ECO:0000256" key="4">
    <source>
        <dbReference type="ARBA" id="ARBA00022833"/>
    </source>
</evidence>
<dbReference type="Pfam" id="PF00569">
    <property type="entry name" value="ZZ"/>
    <property type="match status" value="1"/>
</dbReference>
<dbReference type="GO" id="GO:0008270">
    <property type="term" value="F:zinc ion binding"/>
    <property type="evidence" value="ECO:0007669"/>
    <property type="project" value="UniProtKB-KW"/>
</dbReference>
<dbReference type="RefSeq" id="XP_008777228.1">
    <property type="nucleotide sequence ID" value="XM_008779006.4"/>
</dbReference>
<dbReference type="PROSITE" id="PS50135">
    <property type="entry name" value="ZF_ZZ_2"/>
    <property type="match status" value="1"/>
</dbReference>
<dbReference type="PANTHER" id="PTHR20930">
    <property type="entry name" value="OVARIAN CARCINOMA ANTIGEN CA125-RELATED"/>
    <property type="match status" value="1"/>
</dbReference>
<organism evidence="10 11">
    <name type="scientific">Phoenix dactylifera</name>
    <name type="common">Date palm</name>
    <dbReference type="NCBI Taxonomy" id="42345"/>
    <lineage>
        <taxon>Eukaryota</taxon>
        <taxon>Viridiplantae</taxon>
        <taxon>Streptophyta</taxon>
        <taxon>Embryophyta</taxon>
        <taxon>Tracheophyta</taxon>
        <taxon>Spermatophyta</taxon>
        <taxon>Magnoliopsida</taxon>
        <taxon>Liliopsida</taxon>
        <taxon>Arecaceae</taxon>
        <taxon>Coryphoideae</taxon>
        <taxon>Phoeniceae</taxon>
        <taxon>Phoenix</taxon>
    </lineage>
</organism>
<dbReference type="Gene3D" id="3.30.60.90">
    <property type="match status" value="1"/>
</dbReference>
<feature type="domain" description="UBA" evidence="7">
    <location>
        <begin position="724"/>
        <end position="765"/>
    </location>
</feature>
<dbReference type="OrthoDB" id="661148at2759"/>
<keyword evidence="4" id="KW-0862">Zinc</keyword>
<evidence type="ECO:0000256" key="1">
    <source>
        <dbReference type="ARBA" id="ARBA00004419"/>
    </source>
</evidence>
<dbReference type="Gene3D" id="2.60.40.10">
    <property type="entry name" value="Immunoglobulins"/>
    <property type="match status" value="1"/>
</dbReference>
<dbReference type="Gene3D" id="1.10.8.10">
    <property type="entry name" value="DNA helicase RuvA subunit, C-terminal domain"/>
    <property type="match status" value="2"/>
</dbReference>
<dbReference type="Proteomes" id="UP000228380">
    <property type="component" value="Chromosome 14"/>
</dbReference>
<dbReference type="InterPro" id="IPR000270">
    <property type="entry name" value="PB1_dom"/>
</dbReference>
<evidence type="ECO:0000256" key="2">
    <source>
        <dbReference type="ARBA" id="ARBA00022723"/>
    </source>
</evidence>
<dbReference type="InterPro" id="IPR053793">
    <property type="entry name" value="PB1-like"/>
</dbReference>
<feature type="domain" description="PB1" evidence="9">
    <location>
        <begin position="8"/>
        <end position="93"/>
    </location>
</feature>
<dbReference type="GO" id="GO:0031410">
    <property type="term" value="C:cytoplasmic vesicle"/>
    <property type="evidence" value="ECO:0007669"/>
    <property type="project" value="UniProtKB-KW"/>
</dbReference>
<dbReference type="CDD" id="cd14947">
    <property type="entry name" value="NBR1_like"/>
    <property type="match status" value="1"/>
</dbReference>
<dbReference type="GO" id="GO:0005776">
    <property type="term" value="C:autophagosome"/>
    <property type="evidence" value="ECO:0007669"/>
    <property type="project" value="UniProtKB-SubCell"/>
</dbReference>
<dbReference type="AlphaFoldDB" id="A0A8B7BI04"/>
<evidence type="ECO:0000256" key="6">
    <source>
        <dbReference type="PROSITE-ProRule" id="PRU00228"/>
    </source>
</evidence>
<proteinExistence type="predicted"/>
<dbReference type="PROSITE" id="PS51745">
    <property type="entry name" value="PB1"/>
    <property type="match status" value="1"/>
</dbReference>
<dbReference type="InterPro" id="IPR009060">
    <property type="entry name" value="UBA-like_sf"/>
</dbReference>
<dbReference type="CDD" id="cd14319">
    <property type="entry name" value="UBA_NBR1"/>
    <property type="match status" value="1"/>
</dbReference>
<dbReference type="Gene3D" id="3.10.20.90">
    <property type="entry name" value="Phosphatidylinositol 3-kinase Catalytic Subunit, Chain A, domain 1"/>
    <property type="match status" value="1"/>
</dbReference>
<name>A0A8B7BI04_PHODC</name>
<reference evidence="11" key="2">
    <citation type="submission" date="2025-08" db="UniProtKB">
        <authorList>
            <consortium name="RefSeq"/>
        </authorList>
    </citation>
    <scope>IDENTIFICATION</scope>
    <source>
        <tissue evidence="11">Young leaves</tissue>
    </source>
</reference>
<evidence type="ECO:0000259" key="9">
    <source>
        <dbReference type="PROSITE" id="PS51745"/>
    </source>
</evidence>
<evidence type="ECO:0000256" key="5">
    <source>
        <dbReference type="ARBA" id="ARBA00023329"/>
    </source>
</evidence>
<dbReference type="InterPro" id="IPR032350">
    <property type="entry name" value="Nbr1_FW"/>
</dbReference>
<dbReference type="SUPFAM" id="SSF54277">
    <property type="entry name" value="CAD &amp; PB1 domains"/>
    <property type="match status" value="1"/>
</dbReference>
<dbReference type="InterPro" id="IPR000433">
    <property type="entry name" value="Znf_ZZ"/>
</dbReference>
<evidence type="ECO:0000313" key="11">
    <source>
        <dbReference type="RefSeq" id="XP_008777228.1"/>
    </source>
</evidence>
<evidence type="ECO:0000259" key="8">
    <source>
        <dbReference type="PROSITE" id="PS50135"/>
    </source>
</evidence>
<accession>A0A8B7BI04</accession>
<dbReference type="InterPro" id="IPR043145">
    <property type="entry name" value="Znf_ZZ_sf"/>
</dbReference>
<dbReference type="GeneID" id="103697200"/>
<dbReference type="CDD" id="cd06398">
    <property type="entry name" value="PB1_Joka2"/>
    <property type="match status" value="1"/>
</dbReference>
<dbReference type="PANTHER" id="PTHR20930:SF0">
    <property type="entry name" value="PROTEIN ILRUN"/>
    <property type="match status" value="1"/>
</dbReference>
<dbReference type="Pfam" id="PF16158">
    <property type="entry name" value="N_BRCA1_IG"/>
    <property type="match status" value="1"/>
</dbReference>
<keyword evidence="5" id="KW-0968">Cytoplasmic vesicle</keyword>